<dbReference type="GO" id="GO:0000502">
    <property type="term" value="C:proteasome complex"/>
    <property type="evidence" value="ECO:0007669"/>
    <property type="project" value="UniProtKB-KW"/>
</dbReference>
<protein>
    <recommendedName>
        <fullName evidence="6">Vesicle-fusing ATPase</fullName>
        <ecNumber evidence="6">3.6.4.6</ecNumber>
    </recommendedName>
</protein>
<dbReference type="InterPro" id="IPR009010">
    <property type="entry name" value="Asp_de-COase-like_dom_sf"/>
</dbReference>
<evidence type="ECO:0000256" key="6">
    <source>
        <dbReference type="RuleBase" id="RU367045"/>
    </source>
</evidence>
<dbReference type="AlphaFoldDB" id="A0A2R5GSP3"/>
<reference evidence="8 9" key="1">
    <citation type="submission" date="2017-12" db="EMBL/GenBank/DDBJ databases">
        <title>Sequencing, de novo assembly and annotation of complete genome of a new Thraustochytrid species, strain FCC1311.</title>
        <authorList>
            <person name="Sedici K."/>
            <person name="Godart F."/>
            <person name="Aiese Cigliano R."/>
            <person name="Sanseverino W."/>
            <person name="Barakat M."/>
            <person name="Ortet P."/>
            <person name="Marechal E."/>
            <person name="Cagnac O."/>
            <person name="Amato A."/>
        </authorList>
    </citation>
    <scope>NUCLEOTIDE SEQUENCE [LARGE SCALE GENOMIC DNA]</scope>
</reference>
<dbReference type="InterPro" id="IPR029067">
    <property type="entry name" value="CDC48_domain_2-like_sf"/>
</dbReference>
<sequence length="756" mass="82288">MELSVAALTAVRLAFTNCAYCNPEDHAAAGLRAGEEYVEVLGHVYTLKGAPDVARGTLALSNMQRNFLRVEQDQVVRVTPVRMPRDETLYLDAMDIGIALLRRGGGGSEVSIDCRELTADLCQAFGGQILECGMNLAFKFRGENVRLVVNSVTHMPQVSGEAQAEASKAASPIIDRLKGGAGGMLAKSTSMQFSKMDASPLRLTGQATRKSASKMIDTNFEKLGIGGLNKEFGDIFRRAFVSRILPPEVVRKLGIKHVRGLMLYGPPGCGKTLIARQISKVLQGGENAREPKIVSGPEVLSKFVGQAEENVRQLFAEAEAEQAEAGDDSELHVIIFDEIDAICRQRGTKRDGTGVGDSVVNQLLAKIDGVNSLNNVLLIGMTNRLDMIDNALLRPGRFEVQMEIGLPSEEGRMQILNIHTKNMRETGALGEDVDLAALARDTKNFSGAEIEGLVRSAVSFATNRHVNAEDLSKLMDADRIVVSGNDFDAALDEVHPAFGVQAHEELKSLYRNGVIPFSDASRHVENTLQALADQSLHSPRTPLLSVLLSGEKGCGKTAVMAKMAAESGFNFTKVVTADSMLGYSENQKCSQIAAIFEDAYKSPISLIVFDDIERLIDYVPIGPRFSNLVLQALLVLINKPPPREDRKLMVLGTTSVPHLLQDLGLVQVFNVELAMPLLDTSEAVEEVIRFLVDQSRADQGEDLRISDNELQAIARDCKKPIAVKKLLVVLEMARQGNEEITVSRFQECLMSIGYSG</sequence>
<comment type="cofactor">
    <cofactor evidence="6">
        <name>Mg(2+)</name>
        <dbReference type="ChEBI" id="CHEBI:18420"/>
    </cofactor>
    <text evidence="6">Binds 1 Mg(2+) ion per subunit.</text>
</comment>
<dbReference type="InterPro" id="IPR003593">
    <property type="entry name" value="AAA+_ATPase"/>
</dbReference>
<keyword evidence="2 6" id="KW-0813">Transport</keyword>
<keyword evidence="9" id="KW-1185">Reference proteome</keyword>
<dbReference type="SUPFAM" id="SSF54585">
    <property type="entry name" value="Cdc48 domain 2-like"/>
    <property type="match status" value="1"/>
</dbReference>
<dbReference type="SUPFAM" id="SSF52540">
    <property type="entry name" value="P-loop containing nucleoside triphosphate hydrolases"/>
    <property type="match status" value="2"/>
</dbReference>
<dbReference type="Gene3D" id="3.10.330.10">
    <property type="match status" value="1"/>
</dbReference>
<keyword evidence="6" id="KW-0378">Hydrolase</keyword>
<dbReference type="PROSITE" id="PS00674">
    <property type="entry name" value="AAA"/>
    <property type="match status" value="1"/>
</dbReference>
<dbReference type="InterPro" id="IPR003960">
    <property type="entry name" value="ATPase_AAA_CS"/>
</dbReference>
<dbReference type="InterPro" id="IPR039812">
    <property type="entry name" value="Vesicle-fus_ATPase"/>
</dbReference>
<dbReference type="FunCoup" id="A0A2R5GSP3">
    <property type="interactions" value="179"/>
</dbReference>
<dbReference type="GO" id="GO:0043001">
    <property type="term" value="P:Golgi to plasma membrane protein transport"/>
    <property type="evidence" value="ECO:0007669"/>
    <property type="project" value="TreeGrafter"/>
</dbReference>
<name>A0A2R5GSP3_9STRA</name>
<dbReference type="Gene3D" id="1.10.8.60">
    <property type="match status" value="1"/>
</dbReference>
<dbReference type="SMART" id="SM00382">
    <property type="entry name" value="AAA"/>
    <property type="match status" value="2"/>
</dbReference>
<evidence type="ECO:0000313" key="9">
    <source>
        <dbReference type="Proteomes" id="UP000241890"/>
    </source>
</evidence>
<keyword evidence="3 6" id="KW-0547">Nucleotide-binding</keyword>
<dbReference type="InterPro" id="IPR027417">
    <property type="entry name" value="P-loop_NTPase"/>
</dbReference>
<comment type="caution">
    <text evidence="8">The sequence shown here is derived from an EMBL/GenBank/DDBJ whole genome shotgun (WGS) entry which is preliminary data.</text>
</comment>
<comment type="subcellular location">
    <subcellularLocation>
        <location evidence="6">Cytoplasm</location>
    </subcellularLocation>
</comment>
<dbReference type="InterPro" id="IPR041569">
    <property type="entry name" value="AAA_lid_3"/>
</dbReference>
<comment type="function">
    <text evidence="6">Required for vesicle-mediated transport. Catalyzes the fusion of transport vesicles within the Golgi cisternae. Is also required for transport from the endoplasmic reticulum to the Golgi stack. Seems to function as a fusion protein required for the delivery of cargo proteins to all compartments of the Golgi stack independent of vesicle origin.</text>
</comment>
<dbReference type="GO" id="GO:0005524">
    <property type="term" value="F:ATP binding"/>
    <property type="evidence" value="ECO:0007669"/>
    <property type="project" value="UniProtKB-UniRule"/>
</dbReference>
<dbReference type="GO" id="GO:0005795">
    <property type="term" value="C:Golgi stack"/>
    <property type="evidence" value="ECO:0007669"/>
    <property type="project" value="TreeGrafter"/>
</dbReference>
<dbReference type="OrthoDB" id="9982946at2759"/>
<dbReference type="FunFam" id="1.10.8.60:FF:000115">
    <property type="entry name" value="N-ethylmaleimide-sensitive fusion protein, putative"/>
    <property type="match status" value="1"/>
</dbReference>
<feature type="domain" description="AAA+ ATPase" evidence="7">
    <location>
        <begin position="257"/>
        <end position="408"/>
    </location>
</feature>
<keyword evidence="8" id="KW-0647">Proteasome</keyword>
<gene>
    <name evidence="8" type="ORF">FCC1311_101192</name>
</gene>
<keyword evidence="6" id="KW-0460">Magnesium</keyword>
<dbReference type="GO" id="GO:0006891">
    <property type="term" value="P:intra-Golgi vesicle-mediated transport"/>
    <property type="evidence" value="ECO:0007669"/>
    <property type="project" value="TreeGrafter"/>
</dbReference>
<dbReference type="FunFam" id="3.40.50.300:FF:000154">
    <property type="entry name" value="Vesicle-fusing ATPase 1"/>
    <property type="match status" value="1"/>
</dbReference>
<keyword evidence="6" id="KW-0931">ER-Golgi transport</keyword>
<dbReference type="InterPro" id="IPR003959">
    <property type="entry name" value="ATPase_AAA_core"/>
</dbReference>
<accession>A0A2R5GSP3</accession>
<dbReference type="FunFam" id="3.40.50.300:FF:000166">
    <property type="entry name" value="vesicle-fusing ATPase isoform X1"/>
    <property type="match status" value="1"/>
</dbReference>
<dbReference type="EC" id="3.6.4.6" evidence="6"/>
<evidence type="ECO:0000256" key="5">
    <source>
        <dbReference type="ARBA" id="ARBA00022927"/>
    </source>
</evidence>
<dbReference type="Pfam" id="PF17862">
    <property type="entry name" value="AAA_lid_3"/>
    <property type="match status" value="1"/>
</dbReference>
<dbReference type="Proteomes" id="UP000241890">
    <property type="component" value="Unassembled WGS sequence"/>
</dbReference>
<keyword evidence="4 6" id="KW-0067">ATP-binding</keyword>
<proteinExistence type="inferred from homology"/>
<evidence type="ECO:0000256" key="4">
    <source>
        <dbReference type="ARBA" id="ARBA00022840"/>
    </source>
</evidence>
<organism evidence="8 9">
    <name type="scientific">Hondaea fermentalgiana</name>
    <dbReference type="NCBI Taxonomy" id="2315210"/>
    <lineage>
        <taxon>Eukaryota</taxon>
        <taxon>Sar</taxon>
        <taxon>Stramenopiles</taxon>
        <taxon>Bigyra</taxon>
        <taxon>Labyrinthulomycetes</taxon>
        <taxon>Thraustochytrida</taxon>
        <taxon>Thraustochytriidae</taxon>
        <taxon>Hondaea</taxon>
    </lineage>
</organism>
<evidence type="ECO:0000313" key="8">
    <source>
        <dbReference type="EMBL" id="GBG33896.1"/>
    </source>
</evidence>
<comment type="catalytic activity">
    <reaction evidence="6">
        <text>ATP + H2O = ADP + phosphate + H(+)</text>
        <dbReference type="Rhea" id="RHEA:13065"/>
        <dbReference type="ChEBI" id="CHEBI:15377"/>
        <dbReference type="ChEBI" id="CHEBI:15378"/>
        <dbReference type="ChEBI" id="CHEBI:30616"/>
        <dbReference type="ChEBI" id="CHEBI:43474"/>
        <dbReference type="ChEBI" id="CHEBI:456216"/>
        <dbReference type="EC" id="3.6.4.6"/>
    </reaction>
</comment>
<dbReference type="GO" id="GO:0046872">
    <property type="term" value="F:metal ion binding"/>
    <property type="evidence" value="ECO:0007669"/>
    <property type="project" value="UniProtKB-UniRule"/>
</dbReference>
<evidence type="ECO:0000256" key="1">
    <source>
        <dbReference type="ARBA" id="ARBA00006914"/>
    </source>
</evidence>
<dbReference type="Pfam" id="PF00004">
    <property type="entry name" value="AAA"/>
    <property type="match status" value="2"/>
</dbReference>
<dbReference type="EMBL" id="BEYU01000172">
    <property type="protein sequence ID" value="GBG33896.1"/>
    <property type="molecule type" value="Genomic_DNA"/>
</dbReference>
<keyword evidence="5 6" id="KW-0653">Protein transport</keyword>
<dbReference type="Gene3D" id="3.40.50.300">
    <property type="entry name" value="P-loop containing nucleotide triphosphate hydrolases"/>
    <property type="match status" value="2"/>
</dbReference>
<evidence type="ECO:0000259" key="7">
    <source>
        <dbReference type="SMART" id="SM00382"/>
    </source>
</evidence>
<dbReference type="GO" id="GO:0016887">
    <property type="term" value="F:ATP hydrolysis activity"/>
    <property type="evidence" value="ECO:0007669"/>
    <property type="project" value="InterPro"/>
</dbReference>
<keyword evidence="6" id="KW-0963">Cytoplasm</keyword>
<feature type="domain" description="AAA+ ATPase" evidence="7">
    <location>
        <begin position="542"/>
        <end position="679"/>
    </location>
</feature>
<evidence type="ECO:0000256" key="3">
    <source>
        <dbReference type="ARBA" id="ARBA00022741"/>
    </source>
</evidence>
<dbReference type="PANTHER" id="PTHR23078">
    <property type="entry name" value="VESICULAR-FUSION PROTEIN NSF"/>
    <property type="match status" value="1"/>
</dbReference>
<dbReference type="SUPFAM" id="SSF50692">
    <property type="entry name" value="ADC-like"/>
    <property type="match status" value="1"/>
</dbReference>
<comment type="similarity">
    <text evidence="1 6">Belongs to the AAA ATPase family.</text>
</comment>
<dbReference type="PANTHER" id="PTHR23078:SF3">
    <property type="entry name" value="VESICLE-FUSING ATPASE"/>
    <property type="match status" value="1"/>
</dbReference>
<dbReference type="InParanoid" id="A0A2R5GSP3"/>
<dbReference type="Gene3D" id="2.40.40.20">
    <property type="match status" value="1"/>
</dbReference>
<dbReference type="GO" id="GO:0035494">
    <property type="term" value="P:SNARE complex disassembly"/>
    <property type="evidence" value="ECO:0007669"/>
    <property type="project" value="InterPro"/>
</dbReference>
<keyword evidence="6" id="KW-0479">Metal-binding</keyword>
<evidence type="ECO:0000256" key="2">
    <source>
        <dbReference type="ARBA" id="ARBA00022448"/>
    </source>
</evidence>